<dbReference type="Gene3D" id="3.30.700.10">
    <property type="entry name" value="Glycoprotein, Type 4 Pilin"/>
    <property type="match status" value="1"/>
</dbReference>
<keyword evidence="2" id="KW-0488">Methylation</keyword>
<keyword evidence="3" id="KW-0281">Fimbrium</keyword>
<proteinExistence type="inferred from homology"/>
<dbReference type="SUPFAM" id="SSF54523">
    <property type="entry name" value="Pili subunits"/>
    <property type="match status" value="1"/>
</dbReference>
<dbReference type="GO" id="GO:0009289">
    <property type="term" value="C:pilus"/>
    <property type="evidence" value="ECO:0007669"/>
    <property type="project" value="InterPro"/>
</dbReference>
<evidence type="ECO:0000313" key="6">
    <source>
        <dbReference type="Proteomes" id="UP000322822"/>
    </source>
</evidence>
<evidence type="ECO:0000256" key="4">
    <source>
        <dbReference type="SAM" id="Phobius"/>
    </source>
</evidence>
<dbReference type="PROSITE" id="PS00409">
    <property type="entry name" value="PROKAR_NTER_METHYL"/>
    <property type="match status" value="1"/>
</dbReference>
<dbReference type="Pfam" id="PF07963">
    <property type="entry name" value="N_methyl"/>
    <property type="match status" value="1"/>
</dbReference>
<dbReference type="NCBIfam" id="TIGR02532">
    <property type="entry name" value="IV_pilin_GFxxxE"/>
    <property type="match status" value="1"/>
</dbReference>
<dbReference type="Pfam" id="PF00114">
    <property type="entry name" value="Pilin"/>
    <property type="match status" value="1"/>
</dbReference>
<keyword evidence="4" id="KW-0472">Membrane</keyword>
<evidence type="ECO:0000256" key="3">
    <source>
        <dbReference type="RuleBase" id="RU000389"/>
    </source>
</evidence>
<dbReference type="EMBL" id="CP044067">
    <property type="protein sequence ID" value="QET06014.1"/>
    <property type="molecule type" value="Genomic_DNA"/>
</dbReference>
<evidence type="ECO:0000256" key="1">
    <source>
        <dbReference type="ARBA" id="ARBA00005233"/>
    </source>
</evidence>
<dbReference type="GO" id="GO:0007155">
    <property type="term" value="P:cell adhesion"/>
    <property type="evidence" value="ECO:0007669"/>
    <property type="project" value="InterPro"/>
</dbReference>
<comment type="similarity">
    <text evidence="1 3">Belongs to the N-Me-Phe pilin family.</text>
</comment>
<dbReference type="AlphaFoldDB" id="A0A5P2HEI5"/>
<sequence length="158" mass="16757">MFASRTPTAQAGFTLIELMVVVAVIGILAAIAVPQYQEYTARTQMTRAVSELAAYKTAVEDHLGRGITRPTSIDLGYVDSTLAGAIRTDGLWTYTPSAKTGYLRINLGGRASNVIHGAAIRLDRSAEGAWRCTVTPPANAVAWRASYVPADCTVAASP</sequence>
<evidence type="ECO:0000313" key="5">
    <source>
        <dbReference type="EMBL" id="QET06014.1"/>
    </source>
</evidence>
<name>A0A5P2HEI5_9BURK</name>
<organism evidence="5 6">
    <name type="scientific">Cupriavidus pauculus</name>
    <dbReference type="NCBI Taxonomy" id="82633"/>
    <lineage>
        <taxon>Bacteria</taxon>
        <taxon>Pseudomonadati</taxon>
        <taxon>Pseudomonadota</taxon>
        <taxon>Betaproteobacteria</taxon>
        <taxon>Burkholderiales</taxon>
        <taxon>Burkholderiaceae</taxon>
        <taxon>Cupriavidus</taxon>
    </lineage>
</organism>
<keyword evidence="4" id="KW-1133">Transmembrane helix</keyword>
<dbReference type="InterPro" id="IPR001082">
    <property type="entry name" value="Pilin"/>
</dbReference>
<dbReference type="PANTHER" id="PTHR30093:SF34">
    <property type="entry name" value="PREPILIN PEPTIDASE-DEPENDENT PROTEIN D"/>
    <property type="match status" value="1"/>
</dbReference>
<gene>
    <name evidence="5" type="ORF">FOB72_29235</name>
</gene>
<dbReference type="PANTHER" id="PTHR30093">
    <property type="entry name" value="GENERAL SECRETION PATHWAY PROTEIN G"/>
    <property type="match status" value="1"/>
</dbReference>
<keyword evidence="4" id="KW-0812">Transmembrane</keyword>
<dbReference type="InterPro" id="IPR045584">
    <property type="entry name" value="Pilin-like"/>
</dbReference>
<reference evidence="5 6" key="1">
    <citation type="submission" date="2019-09" db="EMBL/GenBank/DDBJ databases">
        <title>FDA dAtabase for Regulatory Grade micrObial Sequences (FDA-ARGOS): Supporting development and validation of Infectious Disease Dx tests.</title>
        <authorList>
            <person name="Sciortino C."/>
            <person name="Tallon L."/>
            <person name="Sadzewicz L."/>
            <person name="Vavikolanu K."/>
            <person name="Mehta A."/>
            <person name="Aluvathingal J."/>
            <person name="Nadendla S."/>
            <person name="Nandy P."/>
            <person name="Geyer C."/>
            <person name="Yan Y."/>
            <person name="Sichtig H."/>
        </authorList>
    </citation>
    <scope>NUCLEOTIDE SEQUENCE [LARGE SCALE GENOMIC DNA]</scope>
    <source>
        <strain evidence="5 6">FDAARGOS_664</strain>
    </source>
</reference>
<accession>A0A5P2HEI5</accession>
<evidence type="ECO:0000256" key="2">
    <source>
        <dbReference type="ARBA" id="ARBA00022481"/>
    </source>
</evidence>
<dbReference type="InterPro" id="IPR012902">
    <property type="entry name" value="N_methyl_site"/>
</dbReference>
<dbReference type="OrthoDB" id="8592370at2"/>
<feature type="transmembrane region" description="Helical" evidence="4">
    <location>
        <begin position="12"/>
        <end position="33"/>
    </location>
</feature>
<dbReference type="RefSeq" id="WP_150376735.1">
    <property type="nucleotide sequence ID" value="NZ_CP044067.1"/>
</dbReference>
<dbReference type="Proteomes" id="UP000322822">
    <property type="component" value="Chromosome 2"/>
</dbReference>
<protein>
    <submittedName>
        <fullName evidence="5">Prepilin-type N-terminal cleavage/methylation domain-containing protein</fullName>
    </submittedName>
</protein>